<evidence type="ECO:0000313" key="1">
    <source>
        <dbReference type="EMBL" id="CAD7576794.1"/>
    </source>
</evidence>
<dbReference type="InterPro" id="IPR013780">
    <property type="entry name" value="Glyco_hydro_b"/>
</dbReference>
<sequence length="80" mass="8768">MGRELDGDETYIVLVNLGSETATVNVTQRFGKITDDLTVVTASIQSNYSRGLPLLEFSLYNYLSKAFAKLCGPNQFGPAF</sequence>
<proteinExistence type="predicted"/>
<dbReference type="Gene3D" id="2.60.40.1180">
    <property type="entry name" value="Golgi alpha-mannosidase II"/>
    <property type="match status" value="1"/>
</dbReference>
<dbReference type="EMBL" id="OE184687">
    <property type="protein sequence ID" value="CAD7576794.1"/>
    <property type="molecule type" value="Genomic_DNA"/>
</dbReference>
<reference evidence="1" key="1">
    <citation type="submission" date="2020-11" db="EMBL/GenBank/DDBJ databases">
        <authorList>
            <person name="Tran Van P."/>
        </authorList>
    </citation>
    <scope>NUCLEOTIDE SEQUENCE</scope>
</reference>
<protein>
    <submittedName>
        <fullName evidence="1">(California timema) hypothetical protein</fullName>
    </submittedName>
</protein>
<accession>A0A7R9JD90</accession>
<gene>
    <name evidence="1" type="ORF">TCMB3V08_LOCUS9356</name>
</gene>
<dbReference type="AlphaFoldDB" id="A0A7R9JD90"/>
<organism evidence="1">
    <name type="scientific">Timema californicum</name>
    <name type="common">California timema</name>
    <name type="synonym">Walking stick</name>
    <dbReference type="NCBI Taxonomy" id="61474"/>
    <lineage>
        <taxon>Eukaryota</taxon>
        <taxon>Metazoa</taxon>
        <taxon>Ecdysozoa</taxon>
        <taxon>Arthropoda</taxon>
        <taxon>Hexapoda</taxon>
        <taxon>Insecta</taxon>
        <taxon>Pterygota</taxon>
        <taxon>Neoptera</taxon>
        <taxon>Polyneoptera</taxon>
        <taxon>Phasmatodea</taxon>
        <taxon>Timematodea</taxon>
        <taxon>Timematoidea</taxon>
        <taxon>Timematidae</taxon>
        <taxon>Timema</taxon>
    </lineage>
</organism>
<name>A0A7R9JD90_TIMCA</name>